<reference evidence="1 2" key="1">
    <citation type="submission" date="2014-09" db="EMBL/GenBank/DDBJ databases">
        <authorList>
            <person name="McGinnis J.M."/>
            <person name="Wolfgang W.J."/>
        </authorList>
    </citation>
    <scope>NUCLEOTIDE SEQUENCE [LARGE SCALE GENOMIC DNA]</scope>
    <source>
        <strain evidence="1 2">5503</strain>
    </source>
</reference>
<dbReference type="PANTHER" id="PTHR47623">
    <property type="entry name" value="OS09G0287300 PROTEIN"/>
    <property type="match status" value="1"/>
</dbReference>
<dbReference type="Proteomes" id="UP000029858">
    <property type="component" value="Unassembled WGS sequence"/>
</dbReference>
<dbReference type="Pfam" id="PF00300">
    <property type="entry name" value="His_Phos_1"/>
    <property type="match status" value="1"/>
</dbReference>
<dbReference type="RefSeq" id="WP_036711806.1">
    <property type="nucleotide sequence ID" value="NZ_CP051542.1"/>
</dbReference>
<dbReference type="PANTHER" id="PTHR47623:SF1">
    <property type="entry name" value="OS09G0287300 PROTEIN"/>
    <property type="match status" value="1"/>
</dbReference>
<dbReference type="InterPro" id="IPR013078">
    <property type="entry name" value="His_Pase_superF_clade-1"/>
</dbReference>
<protein>
    <submittedName>
        <fullName evidence="1">Phosphoglycerate mutase</fullName>
    </submittedName>
</protein>
<sequence>MTPPGHCRLILTRHAKSDWDDPSLPDQERPLNARGRRSARALGDWLASRGYDPEEVLCSPARRTCETWECVSGAVFETRPPVRLEPALYHAAPEVMLKVLRTATAPTVMMIGHNPGIAAFAAQLPARPPLSPEFRRYPTAATLVVDFQTDDWSKLRPGDGSVLDFVRLDGRE</sequence>
<dbReference type="SUPFAM" id="SSF53254">
    <property type="entry name" value="Phosphoglycerate mutase-like"/>
    <property type="match status" value="1"/>
</dbReference>
<reference evidence="1 2" key="2">
    <citation type="submission" date="2014-10" db="EMBL/GenBank/DDBJ databases">
        <title>Paracoccus sanguinis sp. nov., isolated from clinical specimens of New York State patients.</title>
        <authorList>
            <person name="Mingle L.A."/>
            <person name="Cole J.A."/>
            <person name="Lapierre P."/>
            <person name="Musser K.A."/>
        </authorList>
    </citation>
    <scope>NUCLEOTIDE SEQUENCE [LARGE SCALE GENOMIC DNA]</scope>
    <source>
        <strain evidence="1 2">5503</strain>
    </source>
</reference>
<evidence type="ECO:0000313" key="1">
    <source>
        <dbReference type="EMBL" id="KGJ19990.1"/>
    </source>
</evidence>
<gene>
    <name evidence="1" type="ORF">IX56_14940</name>
</gene>
<dbReference type="InterPro" id="IPR029033">
    <property type="entry name" value="His_PPase_superfam"/>
</dbReference>
<evidence type="ECO:0000313" key="2">
    <source>
        <dbReference type="Proteomes" id="UP000029858"/>
    </source>
</evidence>
<dbReference type="CDD" id="cd07067">
    <property type="entry name" value="HP_PGM_like"/>
    <property type="match status" value="1"/>
</dbReference>
<dbReference type="SMART" id="SM00855">
    <property type="entry name" value="PGAM"/>
    <property type="match status" value="1"/>
</dbReference>
<name>A0A099GAZ1_9RHOB</name>
<organism evidence="1 2">
    <name type="scientific">Paracoccus sanguinis</name>
    <dbReference type="NCBI Taxonomy" id="1545044"/>
    <lineage>
        <taxon>Bacteria</taxon>
        <taxon>Pseudomonadati</taxon>
        <taxon>Pseudomonadota</taxon>
        <taxon>Alphaproteobacteria</taxon>
        <taxon>Rhodobacterales</taxon>
        <taxon>Paracoccaceae</taxon>
        <taxon>Paracoccus</taxon>
    </lineage>
</organism>
<dbReference type="EMBL" id="JRKQ01000108">
    <property type="protein sequence ID" value="KGJ19990.1"/>
    <property type="molecule type" value="Genomic_DNA"/>
</dbReference>
<accession>A0A099GAZ1</accession>
<comment type="caution">
    <text evidence="1">The sequence shown here is derived from an EMBL/GenBank/DDBJ whole genome shotgun (WGS) entry which is preliminary data.</text>
</comment>
<dbReference type="AlphaFoldDB" id="A0A099GAZ1"/>
<dbReference type="Gene3D" id="3.40.50.1240">
    <property type="entry name" value="Phosphoglycerate mutase-like"/>
    <property type="match status" value="1"/>
</dbReference>
<proteinExistence type="predicted"/>